<evidence type="ECO:0000313" key="8">
    <source>
        <dbReference type="Proteomes" id="UP000218811"/>
    </source>
</evidence>
<keyword evidence="3" id="KW-0963">Cytoplasm</keyword>
<dbReference type="AlphaFoldDB" id="A0A2H3IWB8"/>
<feature type="compositionally biased region" description="Low complexity" evidence="5">
    <location>
        <begin position="482"/>
        <end position="496"/>
    </location>
</feature>
<comment type="subcellular location">
    <subcellularLocation>
        <location evidence="1">Cytoplasm</location>
        <location evidence="1">Cytoskeleton</location>
    </subcellularLocation>
</comment>
<evidence type="ECO:0000313" key="7">
    <source>
        <dbReference type="EMBL" id="PCH34280.1"/>
    </source>
</evidence>
<sequence length="1075" mass="112154">MADLSLRHIPDLSDASMAPDYSDTSFQIPPSAAGPSADRLLDEDSADFLRAAGSALNTPAPNARTPRPRRAAGPTPRSAKPAPTPVRFSARLRARQSIATPLHGAAAVSEETSFEIPAAAAADGGGLLDDGSPMIGGGDFTFSNTPAVPPRAGPRWQTARRTEQEISFQIPAADRDRLLADGSPIVDSGDYTFSNTPAVAQPWKGAGDKGPEFSFQIPAAATADRNRLLDDASPIAGSGNFTLISHTPAPMAGQHWKPARGQVPEASFQIPAADGARLLDDSPMPAAPGVDVTFSKTPAHTQQTTEQHSKAASGKGPESSLQIPAADGARLLADSPMPAASGASFTFSKTPAYAHTTGRAGQEASFQIPAAATPDRDRLLDEISHVADGGNFTFSHTPAPPSAGEPAATAPLQLPFAPRHPAGPSRTAVATAAPQKASSTKEPSAAAEEEPPRAVSARHAPEGEDTGIDPMASAPRTGPAVRSRAASRATRPLRLSSARRHTSEPPAAAASTPTAGSAAPPPESAYERASRLLSTLLSPRALPAITEDAVLEPAPPALSSPSVTEAATREASRLKSAVRRPAVTELLPSSSTEGAKVPQSEFDSGGHFLDSRPTSHFADRLEAGAVAARAGDAPVPRPTARRAAAAARAAEEVDEAASAPPRRTRAGAIGGDALRPKALRAGASRVLAGVATRTMSPPVPPKAGRYSPRTRRGGSDRAQRTDALADVLATYGARLADGPDDQGTAAARPAQASVSPTADVDRDADRDASATLPQVTAPTRDAPDGHASAAAVHPREDPPVRLPAKRPASPVPPPRKRTRLAAAQEARTDDATHARRPSADRLAKRRAAAAAAAASGPGARSPGGVLQDGGAAGTGTRGEFGRARRRSRPGHARKENRPEERGGRAAGRAEGHMPARPGQIAVLDKPAGAHPPAKTTRPIAFHFYSDARAEARRAAGSGEAPPPPHASLAIPDFKALHAAHESALAARRAQVAPVVPMEVEFATDVRARERERFEEGRRARERELEAQMEERRRQRALEEEEEVRELRRRAVPRAHEVPEWYAHAPKRTGKAKRED</sequence>
<feature type="compositionally biased region" description="Low complexity" evidence="5">
    <location>
        <begin position="504"/>
        <end position="518"/>
    </location>
</feature>
<dbReference type="Proteomes" id="UP000218811">
    <property type="component" value="Unassembled WGS sequence"/>
</dbReference>
<feature type="compositionally biased region" description="Low complexity" evidence="5">
    <location>
        <begin position="848"/>
        <end position="864"/>
    </location>
</feature>
<feature type="compositionally biased region" description="Basic and acidic residues" evidence="5">
    <location>
        <begin position="1010"/>
        <end position="1037"/>
    </location>
</feature>
<evidence type="ECO:0000256" key="1">
    <source>
        <dbReference type="ARBA" id="ARBA00004245"/>
    </source>
</evidence>
<feature type="domain" description="TPX2 C-terminal" evidence="6">
    <location>
        <begin position="1000"/>
        <end position="1067"/>
    </location>
</feature>
<evidence type="ECO:0000256" key="4">
    <source>
        <dbReference type="ARBA" id="ARBA00023212"/>
    </source>
</evidence>
<comment type="similarity">
    <text evidence="2">Belongs to the TPX2 family.</text>
</comment>
<keyword evidence="4" id="KW-0206">Cytoskeleton</keyword>
<feature type="region of interest" description="Disordered" evidence="5">
    <location>
        <begin position="1"/>
        <end position="85"/>
    </location>
</feature>
<dbReference type="OrthoDB" id="3242303at2759"/>
<proteinExistence type="inferred from homology"/>
<dbReference type="EMBL" id="KB467831">
    <property type="protein sequence ID" value="PCH34280.1"/>
    <property type="molecule type" value="Genomic_DNA"/>
</dbReference>
<feature type="compositionally biased region" description="Basic and acidic residues" evidence="5">
    <location>
        <begin position="892"/>
        <end position="913"/>
    </location>
</feature>
<name>A0A2H3IWB8_WOLCO</name>
<feature type="region of interest" description="Disordered" evidence="5">
    <location>
        <begin position="689"/>
        <end position="939"/>
    </location>
</feature>
<dbReference type="GO" id="GO:0005856">
    <property type="term" value="C:cytoskeleton"/>
    <property type="evidence" value="ECO:0007669"/>
    <property type="project" value="UniProtKB-SubCell"/>
</dbReference>
<dbReference type="Pfam" id="PF06886">
    <property type="entry name" value="TPX2"/>
    <property type="match status" value="1"/>
</dbReference>
<evidence type="ECO:0000256" key="3">
    <source>
        <dbReference type="ARBA" id="ARBA00022490"/>
    </source>
</evidence>
<organism evidence="7 8">
    <name type="scientific">Wolfiporia cocos (strain MD-104)</name>
    <name type="common">Brown rot fungus</name>
    <dbReference type="NCBI Taxonomy" id="742152"/>
    <lineage>
        <taxon>Eukaryota</taxon>
        <taxon>Fungi</taxon>
        <taxon>Dikarya</taxon>
        <taxon>Basidiomycota</taxon>
        <taxon>Agaricomycotina</taxon>
        <taxon>Agaricomycetes</taxon>
        <taxon>Polyporales</taxon>
        <taxon>Phaeolaceae</taxon>
        <taxon>Wolfiporia</taxon>
    </lineage>
</organism>
<feature type="compositionally biased region" description="Basic and acidic residues" evidence="5">
    <location>
        <begin position="826"/>
        <end position="842"/>
    </location>
</feature>
<reference evidence="7 8" key="1">
    <citation type="journal article" date="2012" name="Science">
        <title>The Paleozoic origin of enzymatic lignin decomposition reconstructed from 31 fungal genomes.</title>
        <authorList>
            <person name="Floudas D."/>
            <person name="Binder M."/>
            <person name="Riley R."/>
            <person name="Barry K."/>
            <person name="Blanchette R.A."/>
            <person name="Henrissat B."/>
            <person name="Martinez A.T."/>
            <person name="Otillar R."/>
            <person name="Spatafora J.W."/>
            <person name="Yadav J.S."/>
            <person name="Aerts A."/>
            <person name="Benoit I."/>
            <person name="Boyd A."/>
            <person name="Carlson A."/>
            <person name="Copeland A."/>
            <person name="Coutinho P.M."/>
            <person name="de Vries R.P."/>
            <person name="Ferreira P."/>
            <person name="Findley K."/>
            <person name="Foster B."/>
            <person name="Gaskell J."/>
            <person name="Glotzer D."/>
            <person name="Gorecki P."/>
            <person name="Heitman J."/>
            <person name="Hesse C."/>
            <person name="Hori C."/>
            <person name="Igarashi K."/>
            <person name="Jurgens J.A."/>
            <person name="Kallen N."/>
            <person name="Kersten P."/>
            <person name="Kohler A."/>
            <person name="Kuees U."/>
            <person name="Kumar T.K.A."/>
            <person name="Kuo A."/>
            <person name="LaButti K."/>
            <person name="Larrondo L.F."/>
            <person name="Lindquist E."/>
            <person name="Ling A."/>
            <person name="Lombard V."/>
            <person name="Lucas S."/>
            <person name="Lundell T."/>
            <person name="Martin R."/>
            <person name="McLaughlin D.J."/>
            <person name="Morgenstern I."/>
            <person name="Morin E."/>
            <person name="Murat C."/>
            <person name="Nagy L.G."/>
            <person name="Nolan M."/>
            <person name="Ohm R.A."/>
            <person name="Patyshakuliyeva A."/>
            <person name="Rokas A."/>
            <person name="Ruiz-Duenas F.J."/>
            <person name="Sabat G."/>
            <person name="Salamov A."/>
            <person name="Samejima M."/>
            <person name="Schmutz J."/>
            <person name="Slot J.C."/>
            <person name="St John F."/>
            <person name="Stenlid J."/>
            <person name="Sun H."/>
            <person name="Sun S."/>
            <person name="Syed K."/>
            <person name="Tsang A."/>
            <person name="Wiebenga A."/>
            <person name="Young D."/>
            <person name="Pisabarro A."/>
            <person name="Eastwood D.C."/>
            <person name="Martin F."/>
            <person name="Cullen D."/>
            <person name="Grigoriev I.V."/>
            <person name="Hibbett D.S."/>
        </authorList>
    </citation>
    <scope>NUCLEOTIDE SEQUENCE [LARGE SCALE GENOMIC DNA]</scope>
    <source>
        <strain evidence="7 8">MD-104</strain>
    </source>
</reference>
<protein>
    <recommendedName>
        <fullName evidence="6">TPX2 C-terminal domain-containing protein</fullName>
    </recommendedName>
</protein>
<feature type="region of interest" description="Disordered" evidence="5">
    <location>
        <begin position="1010"/>
        <end position="1047"/>
    </location>
</feature>
<feature type="compositionally biased region" description="Basic and acidic residues" evidence="5">
    <location>
        <begin position="1"/>
        <end position="11"/>
    </location>
</feature>
<dbReference type="STRING" id="742152.A0A2H3IWB8"/>
<feature type="region of interest" description="Disordered" evidence="5">
    <location>
        <begin position="391"/>
        <end position="531"/>
    </location>
</feature>
<dbReference type="InterPro" id="IPR027329">
    <property type="entry name" value="TPX2_C"/>
</dbReference>
<keyword evidence="8" id="KW-1185">Reference proteome</keyword>
<evidence type="ECO:0000256" key="2">
    <source>
        <dbReference type="ARBA" id="ARBA00005885"/>
    </source>
</evidence>
<feature type="region of interest" description="Disordered" evidence="5">
    <location>
        <begin position="553"/>
        <end position="613"/>
    </location>
</feature>
<evidence type="ECO:0000259" key="6">
    <source>
        <dbReference type="Pfam" id="PF06886"/>
    </source>
</evidence>
<feature type="compositionally biased region" description="Basic and acidic residues" evidence="5">
    <location>
        <begin position="759"/>
        <end position="768"/>
    </location>
</feature>
<feature type="region of interest" description="Disordered" evidence="5">
    <location>
        <begin position="299"/>
        <end position="322"/>
    </location>
</feature>
<feature type="compositionally biased region" description="Gly residues" evidence="5">
    <location>
        <begin position="866"/>
        <end position="878"/>
    </location>
</feature>
<feature type="region of interest" description="Disordered" evidence="5">
    <location>
        <begin position="628"/>
        <end position="677"/>
    </location>
</feature>
<feature type="compositionally biased region" description="Low complexity" evidence="5">
    <location>
        <begin position="58"/>
        <end position="79"/>
    </location>
</feature>
<gene>
    <name evidence="7" type="ORF">WOLCODRAFT_148344</name>
</gene>
<accession>A0A2H3IWB8</accession>
<evidence type="ECO:0000256" key="5">
    <source>
        <dbReference type="SAM" id="MobiDB-lite"/>
    </source>
</evidence>
<dbReference type="OMA" id="QAHPARQ"/>
<feature type="compositionally biased region" description="Low complexity" evidence="5">
    <location>
        <begin position="437"/>
        <end position="446"/>
    </location>
</feature>